<gene>
    <name evidence="1" type="ORF">LTS18_002260</name>
</gene>
<accession>A0ACC3CSU7</accession>
<feature type="non-terminal residue" evidence="1">
    <location>
        <position position="293"/>
    </location>
</feature>
<name>A0ACC3CSU7_9PEZI</name>
<keyword evidence="2" id="KW-1185">Reference proteome</keyword>
<dbReference type="EMBL" id="JAWDJW010012469">
    <property type="protein sequence ID" value="KAK3044068.1"/>
    <property type="molecule type" value="Genomic_DNA"/>
</dbReference>
<evidence type="ECO:0000313" key="1">
    <source>
        <dbReference type="EMBL" id="KAK3044068.1"/>
    </source>
</evidence>
<comment type="caution">
    <text evidence="1">The sequence shown here is derived from an EMBL/GenBank/DDBJ whole genome shotgun (WGS) entry which is preliminary data.</text>
</comment>
<dbReference type="Proteomes" id="UP001186974">
    <property type="component" value="Unassembled WGS sequence"/>
</dbReference>
<evidence type="ECO:0000313" key="2">
    <source>
        <dbReference type="Proteomes" id="UP001186974"/>
    </source>
</evidence>
<sequence>MDDDRIFELVLRNGLVVRLQAFDKMTRKEWIKRLRHLVKYWHARKRADVDLIKSVRQQNLKTLRIDEEAEAIVGQFARKWEVTKSYASPELYNMCGISCCRTIHMSGTLYRKPRRHATFARCSVLLAPSKMLIFKDTMRTRSGKIIPHIHHEKVDTIDLASCYLYSGLLTEPDLLYQNRTFDSNYPGHTALPRIYPEDGWTGVDEDVMCTFVLWTNTSKAWLRRGGKDDLDIHGEDSVRAQFDRKVNEQVEGWSKWFDEGDRKEEKEGRSGRAHLKRVSQLGVKGRSIVFKAR</sequence>
<organism evidence="1 2">
    <name type="scientific">Coniosporium uncinatum</name>
    <dbReference type="NCBI Taxonomy" id="93489"/>
    <lineage>
        <taxon>Eukaryota</taxon>
        <taxon>Fungi</taxon>
        <taxon>Dikarya</taxon>
        <taxon>Ascomycota</taxon>
        <taxon>Pezizomycotina</taxon>
        <taxon>Dothideomycetes</taxon>
        <taxon>Dothideomycetes incertae sedis</taxon>
        <taxon>Coniosporium</taxon>
    </lineage>
</organism>
<proteinExistence type="predicted"/>
<reference evidence="1" key="1">
    <citation type="submission" date="2024-09" db="EMBL/GenBank/DDBJ databases">
        <title>Black Yeasts Isolated from many extreme environments.</title>
        <authorList>
            <person name="Coleine C."/>
            <person name="Stajich J.E."/>
            <person name="Selbmann L."/>
        </authorList>
    </citation>
    <scope>NUCLEOTIDE SEQUENCE</scope>
    <source>
        <strain evidence="1">CCFEE 5737</strain>
    </source>
</reference>
<protein>
    <submittedName>
        <fullName evidence="1">Uncharacterized protein</fullName>
    </submittedName>
</protein>